<organism evidence="15 16">
    <name type="scientific">Umbelopsis vinacea</name>
    <dbReference type="NCBI Taxonomy" id="44442"/>
    <lineage>
        <taxon>Eukaryota</taxon>
        <taxon>Fungi</taxon>
        <taxon>Fungi incertae sedis</taxon>
        <taxon>Mucoromycota</taxon>
        <taxon>Mucoromycotina</taxon>
        <taxon>Umbelopsidomycetes</taxon>
        <taxon>Umbelopsidales</taxon>
        <taxon>Umbelopsidaceae</taxon>
        <taxon>Umbelopsis</taxon>
    </lineage>
</organism>
<dbReference type="SUPFAM" id="SSF53335">
    <property type="entry name" value="S-adenosyl-L-methionine-dependent methyltransferases"/>
    <property type="match status" value="1"/>
</dbReference>
<evidence type="ECO:0000256" key="5">
    <source>
        <dbReference type="ARBA" id="ARBA00022679"/>
    </source>
</evidence>
<evidence type="ECO:0000256" key="12">
    <source>
        <dbReference type="ARBA" id="ARBA00035025"/>
    </source>
</evidence>
<dbReference type="InterPro" id="IPR026610">
    <property type="entry name" value="Hen1"/>
</dbReference>
<dbReference type="GO" id="GO:0005737">
    <property type="term" value="C:cytoplasm"/>
    <property type="evidence" value="ECO:0007669"/>
    <property type="project" value="TreeGrafter"/>
</dbReference>
<dbReference type="Gene3D" id="3.40.50.150">
    <property type="entry name" value="Vaccinia Virus protein VP39"/>
    <property type="match status" value="1"/>
</dbReference>
<dbReference type="PANTHER" id="PTHR21404">
    <property type="entry name" value="HEN1"/>
    <property type="match status" value="1"/>
</dbReference>
<dbReference type="PANTHER" id="PTHR21404:SF3">
    <property type="entry name" value="SMALL RNA 2'-O-METHYLTRANSFERASE"/>
    <property type="match status" value="1"/>
</dbReference>
<evidence type="ECO:0000256" key="7">
    <source>
        <dbReference type="ARBA" id="ARBA00022723"/>
    </source>
</evidence>
<evidence type="ECO:0000256" key="11">
    <source>
        <dbReference type="ARBA" id="ARBA00023242"/>
    </source>
</evidence>
<evidence type="ECO:0000256" key="4">
    <source>
        <dbReference type="ARBA" id="ARBA00022603"/>
    </source>
</evidence>
<evidence type="ECO:0000256" key="10">
    <source>
        <dbReference type="ARBA" id="ARBA00023158"/>
    </source>
</evidence>
<dbReference type="CDD" id="cd12148">
    <property type="entry name" value="fungal_TF_MHR"/>
    <property type="match status" value="1"/>
</dbReference>
<keyword evidence="7" id="KW-0479">Metal-binding</keyword>
<reference evidence="15" key="1">
    <citation type="submission" date="2020-12" db="EMBL/GenBank/DDBJ databases">
        <title>Metabolic potential, ecology and presence of endohyphal bacteria is reflected in genomic diversity of Mucoromycotina.</title>
        <authorList>
            <person name="Muszewska A."/>
            <person name="Okrasinska A."/>
            <person name="Steczkiewicz K."/>
            <person name="Drgas O."/>
            <person name="Orlowska M."/>
            <person name="Perlinska-Lenart U."/>
            <person name="Aleksandrzak-Piekarczyk T."/>
            <person name="Szatraj K."/>
            <person name="Zielenkiewicz U."/>
            <person name="Pilsyk S."/>
            <person name="Malc E."/>
            <person name="Mieczkowski P."/>
            <person name="Kruszewska J.S."/>
            <person name="Biernat P."/>
            <person name="Pawlowska J."/>
        </authorList>
    </citation>
    <scope>NUCLEOTIDE SEQUENCE</scope>
    <source>
        <strain evidence="15">WA0000051536</strain>
    </source>
</reference>
<gene>
    <name evidence="15" type="ORF">INT44_001645</name>
</gene>
<evidence type="ECO:0000256" key="9">
    <source>
        <dbReference type="ARBA" id="ARBA00022884"/>
    </source>
</evidence>
<evidence type="ECO:0000313" key="15">
    <source>
        <dbReference type="EMBL" id="KAG2178493.1"/>
    </source>
</evidence>
<dbReference type="CDD" id="cd02440">
    <property type="entry name" value="AdoMet_MTases"/>
    <property type="match status" value="1"/>
</dbReference>
<evidence type="ECO:0000256" key="3">
    <source>
        <dbReference type="ARBA" id="ARBA00021330"/>
    </source>
</evidence>
<keyword evidence="10" id="KW-0943">RNA-mediated gene silencing</keyword>
<dbReference type="EC" id="2.1.1.386" evidence="12"/>
<dbReference type="Proteomes" id="UP000612746">
    <property type="component" value="Unassembled WGS sequence"/>
</dbReference>
<dbReference type="GO" id="GO:0005634">
    <property type="term" value="C:nucleus"/>
    <property type="evidence" value="ECO:0007669"/>
    <property type="project" value="TreeGrafter"/>
</dbReference>
<dbReference type="OrthoDB" id="2154311at2759"/>
<dbReference type="GO" id="GO:0008270">
    <property type="term" value="F:zinc ion binding"/>
    <property type="evidence" value="ECO:0007669"/>
    <property type="project" value="InterPro"/>
</dbReference>
<evidence type="ECO:0000256" key="8">
    <source>
        <dbReference type="ARBA" id="ARBA00022842"/>
    </source>
</evidence>
<evidence type="ECO:0000256" key="1">
    <source>
        <dbReference type="ARBA" id="ARBA00001946"/>
    </source>
</evidence>
<keyword evidence="8" id="KW-0460">Magnesium</keyword>
<dbReference type="InterPro" id="IPR007219">
    <property type="entry name" value="XnlR_reg_dom"/>
</dbReference>
<evidence type="ECO:0000313" key="16">
    <source>
        <dbReference type="Proteomes" id="UP000612746"/>
    </source>
</evidence>
<accession>A0A8H7UFZ6</accession>
<evidence type="ECO:0000259" key="14">
    <source>
        <dbReference type="Pfam" id="PF04082"/>
    </source>
</evidence>
<comment type="cofactor">
    <cofactor evidence="1">
        <name>Mg(2+)</name>
        <dbReference type="ChEBI" id="CHEBI:18420"/>
    </cofactor>
</comment>
<dbReference type="AlphaFoldDB" id="A0A8H7UFZ6"/>
<dbReference type="GO" id="GO:0003677">
    <property type="term" value="F:DNA binding"/>
    <property type="evidence" value="ECO:0007669"/>
    <property type="project" value="InterPro"/>
</dbReference>
<feature type="domain" description="Xylanolytic transcriptional activator regulatory" evidence="14">
    <location>
        <begin position="182"/>
        <end position="367"/>
    </location>
</feature>
<protein>
    <recommendedName>
        <fullName evidence="3">Small RNA 2'-O-methyltransferase</fullName>
        <ecNumber evidence="12">2.1.1.386</ecNumber>
    </recommendedName>
</protein>
<dbReference type="Pfam" id="PF13489">
    <property type="entry name" value="Methyltransf_23"/>
    <property type="match status" value="1"/>
</dbReference>
<keyword evidence="5" id="KW-0808">Transferase</keyword>
<dbReference type="Pfam" id="PF04082">
    <property type="entry name" value="Fungal_trans"/>
    <property type="match status" value="1"/>
</dbReference>
<evidence type="ECO:0000256" key="13">
    <source>
        <dbReference type="ARBA" id="ARBA00048418"/>
    </source>
</evidence>
<comment type="catalytic activity">
    <reaction evidence="13">
        <text>small RNA 3'-end nucleotide + S-adenosyl-L-methionine = small RNA 3'-end 2'-O-methylnucleotide + S-adenosyl-L-homocysteine + H(+)</text>
        <dbReference type="Rhea" id="RHEA:37887"/>
        <dbReference type="Rhea" id="RHEA-COMP:10415"/>
        <dbReference type="Rhea" id="RHEA-COMP:10416"/>
        <dbReference type="ChEBI" id="CHEBI:15378"/>
        <dbReference type="ChEBI" id="CHEBI:57856"/>
        <dbReference type="ChEBI" id="CHEBI:59789"/>
        <dbReference type="ChEBI" id="CHEBI:74896"/>
        <dbReference type="ChEBI" id="CHEBI:74898"/>
        <dbReference type="EC" id="2.1.1.386"/>
    </reaction>
</comment>
<dbReference type="InterPro" id="IPR029063">
    <property type="entry name" value="SAM-dependent_MTases_sf"/>
</dbReference>
<dbReference type="GO" id="GO:0090486">
    <property type="term" value="F:small RNA 2'-O-methyltransferase activity"/>
    <property type="evidence" value="ECO:0007669"/>
    <property type="project" value="UniProtKB-EC"/>
</dbReference>
<proteinExistence type="inferred from homology"/>
<dbReference type="GO" id="GO:0030422">
    <property type="term" value="P:siRNA processing"/>
    <property type="evidence" value="ECO:0007669"/>
    <property type="project" value="TreeGrafter"/>
</dbReference>
<dbReference type="GO" id="GO:0001510">
    <property type="term" value="P:RNA methylation"/>
    <property type="evidence" value="ECO:0007669"/>
    <property type="project" value="InterPro"/>
</dbReference>
<keyword evidence="4" id="KW-0489">Methyltransferase</keyword>
<dbReference type="EMBL" id="JAEPRA010000011">
    <property type="protein sequence ID" value="KAG2178493.1"/>
    <property type="molecule type" value="Genomic_DNA"/>
</dbReference>
<comment type="similarity">
    <text evidence="2">Belongs to the methyltransferase superfamily. HEN1 family.</text>
</comment>
<dbReference type="GO" id="GO:0003723">
    <property type="term" value="F:RNA binding"/>
    <property type="evidence" value="ECO:0007669"/>
    <property type="project" value="UniProtKB-KW"/>
</dbReference>
<keyword evidence="9" id="KW-0694">RNA-binding</keyword>
<keyword evidence="16" id="KW-1185">Reference proteome</keyword>
<sequence length="954" mass="109720">MSKSKCVYSELPKDQAEEAIGSCTLEKLQKQLNDLQDKMNDISRHSTQPISSTPILQVDGTNTILQQDLHSLQHTISMGSDPCYKWDIKVNAEGIAIDTSAFTIADLLKGMSQSAQILGIDESLFVEAMNQAQIHPALRWRTQDEGIVKRFLNVYSETQDDMDHTYPSATENDSSNYVMICLHNFFSCFYPWAPCFHKPTFMAKLANPAEHTPSFRLLILAICAYNASHALGFHEGEYPLTGVSEYVRSGQAFYVVARGILADICLDDDIDVWTIVALHYLSIYCLDKSKSRSLHYHSLATRMSIQRGYNMSQQVSEDSIELEIGHRLWWTLMLFSDILDWTGYTDGDMNGLRETHITLPLPLPDEEKTTAEALAFYVHFIQNVMKHNGIHQGFIAKERKYRVHHDKESQMDESDINTSSPTNPVLDFPDMEWQEYLPDSTRDTMKCSLQIVQQFTELTFHKRRILEARLNNDDTTLLQATEDCISTANSLVLTFEKCYGHQLTHFNNVMELWHASIMSVICAVLLDDIPGANDLTMQQNAADQHEHLKRLLQIFKDISYSRTSEVQIDRIRDHNPAWDKFNRVLIAQGFFDRVSMTSDKIEPIFNPSLWRQRRTFLLKILSEHCVKSVLDYGCGEGSLLSVLTSPVGCVDEIVRLAGLDISTEALELCAEACEPMKMDYDNLREKELDIYLYKGSVDIADKRLADYDAIVCSEVIEHLELEDVDKMLNTVLDIYRPRLLIVTTPNAEYNINFPDLNYGTDSAKFRHDDHRFEWTRSEFNAWCQRAADKYGYQVEYHGIGSMKKPIVAKDVGHCTQACVFHRLDHSAGETAWDNRQRHELFQHIAFPWYNNSDKDEHDTIQELNEIITKLTTITYTLPNCTAQVRTEWCETWSWDELSEDPPLPSPAIEEVTITDVLKDISLEDLWSVLRVRQLCRTRERLRELLGNRDNIEMR</sequence>
<name>A0A8H7UFZ6_9FUNG</name>
<dbReference type="GO" id="GO:0006351">
    <property type="term" value="P:DNA-templated transcription"/>
    <property type="evidence" value="ECO:0007669"/>
    <property type="project" value="InterPro"/>
</dbReference>
<keyword evidence="11" id="KW-0539">Nucleus</keyword>
<evidence type="ECO:0000256" key="6">
    <source>
        <dbReference type="ARBA" id="ARBA00022691"/>
    </source>
</evidence>
<evidence type="ECO:0000256" key="2">
    <source>
        <dbReference type="ARBA" id="ARBA00009026"/>
    </source>
</evidence>
<keyword evidence="6" id="KW-0949">S-adenosyl-L-methionine</keyword>
<comment type="caution">
    <text evidence="15">The sequence shown here is derived from an EMBL/GenBank/DDBJ whole genome shotgun (WGS) entry which is preliminary data.</text>
</comment>